<accession>A0AAE1JVT2</accession>
<dbReference type="PANTHER" id="PTHR32026">
    <property type="entry name" value="METHYLTRANSFERASE-LIKE PROTEIN 24"/>
    <property type="match status" value="1"/>
</dbReference>
<evidence type="ECO:0000259" key="1">
    <source>
        <dbReference type="Pfam" id="PF13383"/>
    </source>
</evidence>
<evidence type="ECO:0000313" key="3">
    <source>
        <dbReference type="Proteomes" id="UP001286313"/>
    </source>
</evidence>
<keyword evidence="3" id="KW-1185">Reference proteome</keyword>
<dbReference type="InterPro" id="IPR025714">
    <property type="entry name" value="Methyltranfer_dom"/>
</dbReference>
<dbReference type="Pfam" id="PF13383">
    <property type="entry name" value="Methyltransf_22"/>
    <property type="match status" value="1"/>
</dbReference>
<comment type="caution">
    <text evidence="2">The sequence shown here is derived from an EMBL/GenBank/DDBJ whole genome shotgun (WGS) entry which is preliminary data.</text>
</comment>
<dbReference type="Proteomes" id="UP001286313">
    <property type="component" value="Unassembled WGS sequence"/>
</dbReference>
<reference evidence="2" key="1">
    <citation type="submission" date="2023-10" db="EMBL/GenBank/DDBJ databases">
        <title>Genome assemblies of two species of porcelain crab, Petrolisthes cinctipes and Petrolisthes manimaculis (Anomura: Porcellanidae).</title>
        <authorList>
            <person name="Angst P."/>
        </authorList>
    </citation>
    <scope>NUCLEOTIDE SEQUENCE</scope>
    <source>
        <strain evidence="2">PB745_01</strain>
        <tissue evidence="2">Gill</tissue>
    </source>
</reference>
<sequence length="301" mass="33985">MVMVPPLPEEVKFSSHAPVMLDTAGVPHHALTTLLDRLLQLMTRPTFTCRKMIRQGGKFYQKMPDGHKYVCLDAAVAPTPDSCLVYSFGVGGDLTFDRAMGQFGCEVLAFDDDPEHDAMKRYPFRGVTFLHILVSNNRDVRLVDWTEPSQNSSFIVLSRPVDNIMLLLHHQTANIDLLKIDIDGPEFEVLEQSLFETHVLERTRQLSIEVHLSALQTPVNSSTILASLTNYTRVLEGLESRGLRLVYYEPNYLKPTVISAAGRIISVYAELVWVNIHLQAGTNISQWEPLDEDFDNLEMAE</sequence>
<dbReference type="EMBL" id="JAWQEG010004989">
    <property type="protein sequence ID" value="KAK3859551.1"/>
    <property type="molecule type" value="Genomic_DNA"/>
</dbReference>
<dbReference type="InterPro" id="IPR026913">
    <property type="entry name" value="METTL24"/>
</dbReference>
<organism evidence="2 3">
    <name type="scientific">Petrolisthes cinctipes</name>
    <name type="common">Flat porcelain crab</name>
    <dbReference type="NCBI Taxonomy" id="88211"/>
    <lineage>
        <taxon>Eukaryota</taxon>
        <taxon>Metazoa</taxon>
        <taxon>Ecdysozoa</taxon>
        <taxon>Arthropoda</taxon>
        <taxon>Crustacea</taxon>
        <taxon>Multicrustacea</taxon>
        <taxon>Malacostraca</taxon>
        <taxon>Eumalacostraca</taxon>
        <taxon>Eucarida</taxon>
        <taxon>Decapoda</taxon>
        <taxon>Pleocyemata</taxon>
        <taxon>Anomura</taxon>
        <taxon>Galatheoidea</taxon>
        <taxon>Porcellanidae</taxon>
        <taxon>Petrolisthes</taxon>
    </lineage>
</organism>
<evidence type="ECO:0000313" key="2">
    <source>
        <dbReference type="EMBL" id="KAK3859551.1"/>
    </source>
</evidence>
<feature type="domain" description="Methyltransferase" evidence="1">
    <location>
        <begin position="44"/>
        <end position="229"/>
    </location>
</feature>
<name>A0AAE1JVT2_PETCI</name>
<dbReference type="PANTHER" id="PTHR32026:SF10">
    <property type="entry name" value="METHYLTRANSFERASE-LIKE PROTEIN 24-RELATED"/>
    <property type="match status" value="1"/>
</dbReference>
<gene>
    <name evidence="2" type="ORF">Pcinc_034348</name>
</gene>
<proteinExistence type="predicted"/>
<dbReference type="SUPFAM" id="SSF53335">
    <property type="entry name" value="S-adenosyl-L-methionine-dependent methyltransferases"/>
    <property type="match status" value="1"/>
</dbReference>
<protein>
    <recommendedName>
        <fullName evidence="1">Methyltransferase domain-containing protein</fullName>
    </recommendedName>
</protein>
<dbReference type="AlphaFoldDB" id="A0AAE1JVT2"/>
<dbReference type="InterPro" id="IPR029063">
    <property type="entry name" value="SAM-dependent_MTases_sf"/>
</dbReference>